<dbReference type="EMBL" id="PUIB01000017">
    <property type="protein sequence ID" value="PQO33909.1"/>
    <property type="molecule type" value="Genomic_DNA"/>
</dbReference>
<dbReference type="Proteomes" id="UP000239388">
    <property type="component" value="Unassembled WGS sequence"/>
</dbReference>
<proteinExistence type="predicted"/>
<keyword evidence="1" id="KW-0472">Membrane</keyword>
<evidence type="ECO:0000256" key="1">
    <source>
        <dbReference type="SAM" id="Phobius"/>
    </source>
</evidence>
<accession>A0A2S8FNZ6</accession>
<keyword evidence="1" id="KW-1133">Transmembrane helix</keyword>
<evidence type="ECO:0000313" key="3">
    <source>
        <dbReference type="Proteomes" id="UP000239388"/>
    </source>
</evidence>
<gene>
    <name evidence="2" type="ORF">C5Y98_16950</name>
</gene>
<evidence type="ECO:0008006" key="4">
    <source>
        <dbReference type="Google" id="ProtNLM"/>
    </source>
</evidence>
<keyword evidence="1" id="KW-0812">Transmembrane</keyword>
<sequence>MESEEADANDLALGRTVATGHSYVTFSYIAFVTIIGIFMVALSGVGMIEMHAGGIALLAIVMISVGAVVHFAAVYSGKHAPLLISQTRIFGSFTVKQRTEEMEVSWSELVAYEFDRQGYLHLEARDGAIYTIYVGWYSEPEQEQLHAFCRDRMRNRDLGDHRHTSERIS</sequence>
<feature type="transmembrane region" description="Helical" evidence="1">
    <location>
        <begin position="26"/>
        <end position="48"/>
    </location>
</feature>
<reference evidence="2 3" key="1">
    <citation type="submission" date="2018-02" db="EMBL/GenBank/DDBJ databases">
        <title>Comparative genomes isolates from brazilian mangrove.</title>
        <authorList>
            <person name="Araujo J.E."/>
            <person name="Taketani R.G."/>
            <person name="Silva M.C.P."/>
            <person name="Loureco M.V."/>
            <person name="Andreote F.D."/>
        </authorList>
    </citation>
    <scope>NUCLEOTIDE SEQUENCE [LARGE SCALE GENOMIC DNA]</scope>
    <source>
        <strain evidence="2 3">NAP PRIS-MGV</strain>
    </source>
</reference>
<organism evidence="2 3">
    <name type="scientific">Blastopirellula marina</name>
    <dbReference type="NCBI Taxonomy" id="124"/>
    <lineage>
        <taxon>Bacteria</taxon>
        <taxon>Pseudomonadati</taxon>
        <taxon>Planctomycetota</taxon>
        <taxon>Planctomycetia</taxon>
        <taxon>Pirellulales</taxon>
        <taxon>Pirellulaceae</taxon>
        <taxon>Blastopirellula</taxon>
    </lineage>
</organism>
<protein>
    <recommendedName>
        <fullName evidence="4">YcxB-like protein domain-containing protein</fullName>
    </recommendedName>
</protein>
<dbReference type="AlphaFoldDB" id="A0A2S8FNZ6"/>
<feature type="transmembrane region" description="Helical" evidence="1">
    <location>
        <begin position="55"/>
        <end position="75"/>
    </location>
</feature>
<comment type="caution">
    <text evidence="2">The sequence shown here is derived from an EMBL/GenBank/DDBJ whole genome shotgun (WGS) entry which is preliminary data.</text>
</comment>
<name>A0A2S8FNZ6_9BACT</name>
<evidence type="ECO:0000313" key="2">
    <source>
        <dbReference type="EMBL" id="PQO33909.1"/>
    </source>
</evidence>